<feature type="region of interest" description="Disordered" evidence="1">
    <location>
        <begin position="43"/>
        <end position="133"/>
    </location>
</feature>
<name>A0A835ZQG5_SHEEP</name>
<accession>A0A835ZQG5</accession>
<evidence type="ECO:0000313" key="3">
    <source>
        <dbReference type="Proteomes" id="UP000664991"/>
    </source>
</evidence>
<organism evidence="2 3">
    <name type="scientific">Ovis aries</name>
    <name type="common">Sheep</name>
    <dbReference type="NCBI Taxonomy" id="9940"/>
    <lineage>
        <taxon>Eukaryota</taxon>
        <taxon>Metazoa</taxon>
        <taxon>Chordata</taxon>
        <taxon>Craniata</taxon>
        <taxon>Vertebrata</taxon>
        <taxon>Euteleostomi</taxon>
        <taxon>Mammalia</taxon>
        <taxon>Eutheria</taxon>
        <taxon>Laurasiatheria</taxon>
        <taxon>Artiodactyla</taxon>
        <taxon>Ruminantia</taxon>
        <taxon>Pecora</taxon>
        <taxon>Bovidae</taxon>
        <taxon>Caprinae</taxon>
        <taxon>Ovis</taxon>
    </lineage>
</organism>
<sequence>MWALRAAVRGGAWLSRAVRGCRPPRAALLPPPPRPERALAAVRGGLGCSEGPEGGRGGPRAGGRRSRADGEEEPEDAEEEEDEEELLRRDPLLPSGTQRVCLVHPEIKWGPGKPQGTRGDRERGVGRSEEARA</sequence>
<feature type="compositionally biased region" description="Acidic residues" evidence="1">
    <location>
        <begin position="70"/>
        <end position="85"/>
    </location>
</feature>
<feature type="compositionally biased region" description="Basic and acidic residues" evidence="1">
    <location>
        <begin position="118"/>
        <end position="133"/>
    </location>
</feature>
<dbReference type="EMBL" id="JAEMGP010000027">
    <property type="protein sequence ID" value="KAG5193218.1"/>
    <property type="molecule type" value="Genomic_DNA"/>
</dbReference>
<feature type="compositionally biased region" description="Gly residues" evidence="1">
    <location>
        <begin position="44"/>
        <end position="61"/>
    </location>
</feature>
<evidence type="ECO:0000256" key="1">
    <source>
        <dbReference type="SAM" id="MobiDB-lite"/>
    </source>
</evidence>
<evidence type="ECO:0000313" key="2">
    <source>
        <dbReference type="EMBL" id="KAG5193218.1"/>
    </source>
</evidence>
<proteinExistence type="predicted"/>
<evidence type="ECO:0008006" key="4">
    <source>
        <dbReference type="Google" id="ProtNLM"/>
    </source>
</evidence>
<reference evidence="2 3" key="1">
    <citation type="submission" date="2020-12" db="EMBL/GenBank/DDBJ databases">
        <title>De novo assembly of Tibetan sheep genome.</title>
        <authorList>
            <person name="Li X."/>
        </authorList>
    </citation>
    <scope>NUCLEOTIDE SEQUENCE [LARGE SCALE GENOMIC DNA]</scope>
    <source>
        <tissue evidence="2">Heart</tissue>
    </source>
</reference>
<dbReference type="Proteomes" id="UP000664991">
    <property type="component" value="Unassembled WGS sequence"/>
</dbReference>
<protein>
    <recommendedName>
        <fullName evidence="4">GTP-binding protein 6</fullName>
    </recommendedName>
</protein>
<comment type="caution">
    <text evidence="2">The sequence shown here is derived from an EMBL/GenBank/DDBJ whole genome shotgun (WGS) entry which is preliminary data.</text>
</comment>
<gene>
    <name evidence="2" type="ORF">JEQ12_019579</name>
</gene>
<dbReference type="AlphaFoldDB" id="A0A835ZQG5"/>